<sequence length="135" mass="14325">MAPHRHTWVRAAVAALALLVVVGCGSPNDQEQAQERERAEQLVDATRQAGVAPRLTVDVAASLYGSEAPTVCRAFEASTTPAELVLRGNLAQGRRKVITADAVTYARLVVQTYCPDELPAFEAEVAELAPVDGDG</sequence>
<evidence type="ECO:0000313" key="2">
    <source>
        <dbReference type="EMBL" id="WCO66905.1"/>
    </source>
</evidence>
<organism evidence="2 3">
    <name type="scientific">Iamia majanohamensis</name>
    <dbReference type="NCBI Taxonomy" id="467976"/>
    <lineage>
        <taxon>Bacteria</taxon>
        <taxon>Bacillati</taxon>
        <taxon>Actinomycetota</taxon>
        <taxon>Acidimicrobiia</taxon>
        <taxon>Acidimicrobiales</taxon>
        <taxon>Iamiaceae</taxon>
        <taxon>Iamia</taxon>
    </lineage>
</organism>
<protein>
    <recommendedName>
        <fullName evidence="4">DUF732 domain-containing protein</fullName>
    </recommendedName>
</protein>
<accession>A0AAE9Y574</accession>
<name>A0AAE9Y574_9ACTN</name>
<keyword evidence="3" id="KW-1185">Reference proteome</keyword>
<feature type="signal peptide" evidence="1">
    <location>
        <begin position="1"/>
        <end position="25"/>
    </location>
</feature>
<feature type="chain" id="PRO_5042131332" description="DUF732 domain-containing protein" evidence="1">
    <location>
        <begin position="26"/>
        <end position="135"/>
    </location>
</feature>
<keyword evidence="1" id="KW-0732">Signal</keyword>
<dbReference type="EMBL" id="CP116942">
    <property type="protein sequence ID" value="WCO66905.1"/>
    <property type="molecule type" value="Genomic_DNA"/>
</dbReference>
<dbReference type="Proteomes" id="UP001216390">
    <property type="component" value="Chromosome"/>
</dbReference>
<dbReference type="AlphaFoldDB" id="A0AAE9Y574"/>
<dbReference type="KEGG" id="ima:PO878_20645"/>
<evidence type="ECO:0000313" key="3">
    <source>
        <dbReference type="Proteomes" id="UP001216390"/>
    </source>
</evidence>
<evidence type="ECO:0008006" key="4">
    <source>
        <dbReference type="Google" id="ProtNLM"/>
    </source>
</evidence>
<dbReference type="RefSeq" id="WP_272736427.1">
    <property type="nucleotide sequence ID" value="NZ_CP116942.1"/>
</dbReference>
<evidence type="ECO:0000256" key="1">
    <source>
        <dbReference type="SAM" id="SignalP"/>
    </source>
</evidence>
<gene>
    <name evidence="2" type="ORF">PO878_20645</name>
</gene>
<proteinExistence type="predicted"/>
<dbReference type="PROSITE" id="PS51257">
    <property type="entry name" value="PROKAR_LIPOPROTEIN"/>
    <property type="match status" value="1"/>
</dbReference>
<reference evidence="2" key="1">
    <citation type="submission" date="2023-01" db="EMBL/GenBank/DDBJ databases">
        <title>The diversity of Class Acidimicrobiia in South China Sea sediment environments and the proposal of Iamia marina sp. nov., a novel species of the genus Iamia.</title>
        <authorList>
            <person name="He Y."/>
            <person name="Tian X."/>
        </authorList>
    </citation>
    <scope>NUCLEOTIDE SEQUENCE</scope>
    <source>
        <strain evidence="2">DSM 19957</strain>
    </source>
</reference>